<feature type="compositionally biased region" description="Basic and acidic residues" evidence="8">
    <location>
        <begin position="487"/>
        <end position="496"/>
    </location>
</feature>
<feature type="region of interest" description="Disordered" evidence="8">
    <location>
        <begin position="105"/>
        <end position="237"/>
    </location>
</feature>
<evidence type="ECO:0000256" key="6">
    <source>
        <dbReference type="ARBA" id="ARBA00037847"/>
    </source>
</evidence>
<dbReference type="GO" id="GO:0032541">
    <property type="term" value="C:cortical endoplasmic reticulum"/>
    <property type="evidence" value="ECO:0007669"/>
    <property type="project" value="TreeGrafter"/>
</dbReference>
<feature type="region of interest" description="Disordered" evidence="8">
    <location>
        <begin position="464"/>
        <end position="496"/>
    </location>
</feature>
<dbReference type="Gene3D" id="2.30.29.30">
    <property type="entry name" value="Pleckstrin-homology domain (PH domain)/Phosphotyrosine-binding domain (PTB)"/>
    <property type="match status" value="1"/>
</dbReference>
<gene>
    <name evidence="10" type="ORF">BN860_01068g</name>
</gene>
<feature type="compositionally biased region" description="Low complexity" evidence="8">
    <location>
        <begin position="212"/>
        <end position="232"/>
    </location>
</feature>
<feature type="domain" description="VASt" evidence="9">
    <location>
        <begin position="531"/>
        <end position="702"/>
    </location>
</feature>
<name>A0A8J2XAU3_ZYGB2</name>
<dbReference type="GO" id="GO:0005789">
    <property type="term" value="C:endoplasmic reticulum membrane"/>
    <property type="evidence" value="ECO:0007669"/>
    <property type="project" value="UniProtKB-SubCell"/>
</dbReference>
<dbReference type="AlphaFoldDB" id="A0A8J2XAU3"/>
<dbReference type="Pfam" id="PF16016">
    <property type="entry name" value="VASt"/>
    <property type="match status" value="1"/>
</dbReference>
<feature type="compositionally biased region" description="Basic residues" evidence="8">
    <location>
        <begin position="127"/>
        <end position="137"/>
    </location>
</feature>
<keyword evidence="4" id="KW-1133">Transmembrane helix</keyword>
<sequence length="811" mass="89952">MSSPIENGVEDGEATLRKRQLSSTKKEASNEATTVGLKVDTERSHKHVKSSSSLDVAAPVTLKSTPADPHLSDVNSVSSTTSIGLTALSTVNDIIEKDCAEKLEKEPLLSQHGNGGGNGNGKGSNKGSKHSSNKGSKHSSTSDSGNNSDNENKGETSNSDNQNNSTNGFFDNMISSFSFKSGAQPPPPLETQQDPQEEAASPSIISHRRQLSSSKKNGKKVSSPVSGVASPVFKTDKPKEFPAKTQLEEFNDYDLDRFVDETYLDTPFHFAVPERNAEFHALFKTIPHDDRLLDDFGCALSREFLYQGRLYISEKHLCFYSSLLGWIAKVIIPFKDITFMEKTSTAGLFQNAISLETETGKTQFNGFISRDIVFTLLKEVWARTLLAEGDKDNDTDTKGRSASSSISQDCPFSIDRSVSSNSITDLRRSSGPPSRASFISENDSIIEDAIRSVDDVTPTFSVDEGLGLKVGNEAEEGDEEDESDTASDTKNKSDGQTKKLCYKLKPDAHYKYDGPLRGSETQYKYSPENNKEFVLTEVELRAPPGIIFQLLFGGNPSFWLEFFMSQDSSKFSDFGEFDKVDEKGQKYREFEYAKGLHFPVGPKSTKCVVREDILHCDYADFIHVLNTTRTPDVPSGGSFSTKTRYMLRWASSTTCMLKVSYYMDWTAGSWIKSMVESGARSGQISATKDLVKLIENYLDMYTMESAVCVTGSSKEASKKASKPPRPSAPQAIIAHQTSSEIRELREAIRISNEQMESANKNTNNLMIMIIVLLAFVLFKQWTLRKELDKIQTFLRLQDSNRGMMNQQPKPY</sequence>
<dbReference type="GO" id="GO:0032934">
    <property type="term" value="F:sterol binding"/>
    <property type="evidence" value="ECO:0007669"/>
    <property type="project" value="TreeGrafter"/>
</dbReference>
<feature type="region of interest" description="Disordered" evidence="8">
    <location>
        <begin position="1"/>
        <end position="81"/>
    </location>
</feature>
<evidence type="ECO:0000256" key="7">
    <source>
        <dbReference type="SAM" id="Coils"/>
    </source>
</evidence>
<evidence type="ECO:0000256" key="5">
    <source>
        <dbReference type="ARBA" id="ARBA00023136"/>
    </source>
</evidence>
<dbReference type="PROSITE" id="PS51778">
    <property type="entry name" value="VAST"/>
    <property type="match status" value="1"/>
</dbReference>
<keyword evidence="3" id="KW-0812">Transmembrane</keyword>
<proteinExistence type="inferred from homology"/>
<dbReference type="InterPro" id="IPR011993">
    <property type="entry name" value="PH-like_dom_sf"/>
</dbReference>
<evidence type="ECO:0000256" key="1">
    <source>
        <dbReference type="ARBA" id="ARBA00004586"/>
    </source>
</evidence>
<keyword evidence="7" id="KW-0175">Coiled coil</keyword>
<evidence type="ECO:0000313" key="11">
    <source>
        <dbReference type="Proteomes" id="UP000019375"/>
    </source>
</evidence>
<feature type="region of interest" description="Disordered" evidence="8">
    <location>
        <begin position="391"/>
        <end position="413"/>
    </location>
</feature>
<dbReference type="Proteomes" id="UP000019375">
    <property type="component" value="Unassembled WGS sequence"/>
</dbReference>
<dbReference type="OrthoDB" id="2162691at2759"/>
<dbReference type="CDD" id="cd13220">
    <property type="entry name" value="PH-GRAM_GRAMDC"/>
    <property type="match status" value="1"/>
</dbReference>
<dbReference type="GO" id="GO:0120015">
    <property type="term" value="F:sterol transfer activity"/>
    <property type="evidence" value="ECO:0007669"/>
    <property type="project" value="TreeGrafter"/>
</dbReference>
<dbReference type="Pfam" id="PF02893">
    <property type="entry name" value="GRAM"/>
    <property type="match status" value="1"/>
</dbReference>
<evidence type="ECO:0000256" key="3">
    <source>
        <dbReference type="ARBA" id="ARBA00022692"/>
    </source>
</evidence>
<evidence type="ECO:0000259" key="9">
    <source>
        <dbReference type="PROSITE" id="PS51778"/>
    </source>
</evidence>
<evidence type="ECO:0000313" key="10">
    <source>
        <dbReference type="EMBL" id="CDF91896.1"/>
    </source>
</evidence>
<protein>
    <submittedName>
        <fullName evidence="10">ZYBA0S15-01068g1_1</fullName>
    </submittedName>
</protein>
<comment type="similarity">
    <text evidence="2">Belongs to the YSP2 family.</text>
</comment>
<dbReference type="GO" id="GO:0005886">
    <property type="term" value="C:plasma membrane"/>
    <property type="evidence" value="ECO:0007669"/>
    <property type="project" value="TreeGrafter"/>
</dbReference>
<feature type="compositionally biased region" description="Polar residues" evidence="8">
    <location>
        <begin position="400"/>
        <end position="413"/>
    </location>
</feature>
<dbReference type="InterPro" id="IPR031968">
    <property type="entry name" value="VASt"/>
</dbReference>
<dbReference type="InterPro" id="IPR004182">
    <property type="entry name" value="GRAM"/>
</dbReference>
<feature type="coiled-coil region" evidence="7">
    <location>
        <begin position="734"/>
        <end position="761"/>
    </location>
</feature>
<feature type="compositionally biased region" description="Low complexity" evidence="8">
    <location>
        <begin position="138"/>
        <end position="167"/>
    </location>
</feature>
<organism evidence="10 11">
    <name type="scientific">Zygosaccharomyces bailii (strain CLIB 213 / ATCC 58445 / CBS 680 / BCRC 21525 / NBRC 1098 / NCYC 1416 / NRRL Y-2227)</name>
    <dbReference type="NCBI Taxonomy" id="1333698"/>
    <lineage>
        <taxon>Eukaryota</taxon>
        <taxon>Fungi</taxon>
        <taxon>Dikarya</taxon>
        <taxon>Ascomycota</taxon>
        <taxon>Saccharomycotina</taxon>
        <taxon>Saccharomycetes</taxon>
        <taxon>Saccharomycetales</taxon>
        <taxon>Saccharomycetaceae</taxon>
        <taxon>Zygosaccharomyces</taxon>
    </lineage>
</organism>
<dbReference type="GO" id="GO:0032366">
    <property type="term" value="P:intracellular sterol transport"/>
    <property type="evidence" value="ECO:0007669"/>
    <property type="project" value="TreeGrafter"/>
</dbReference>
<evidence type="ECO:0000256" key="2">
    <source>
        <dbReference type="ARBA" id="ARBA00006582"/>
    </source>
</evidence>
<reference evidence="11" key="1">
    <citation type="journal article" date="2013" name="Genome Announc.">
        <title>Genome sequence of the food spoilage yeast Zygosaccharomyces bailii CLIB 213(T).</title>
        <authorList>
            <person name="Galeote V."/>
            <person name="Bigey F."/>
            <person name="Devillers H."/>
            <person name="Neuveglise C."/>
            <person name="Dequin S."/>
        </authorList>
    </citation>
    <scope>NUCLEOTIDE SEQUENCE [LARGE SCALE GENOMIC DNA]</scope>
    <source>
        <strain evidence="11">CLIB 213 / ATCC 58445 / CBS 680 / CCRC 21525 / NBRC 1098 / NCYC 1416 / NRRL Y-2227</strain>
    </source>
</reference>
<dbReference type="PANTHER" id="PTHR23319">
    <property type="entry name" value="GRAM DOMAIN CONTAINING 1B, ISOFORM E"/>
    <property type="match status" value="1"/>
</dbReference>
<accession>A0A8J2XAU3</accession>
<dbReference type="GO" id="GO:0005739">
    <property type="term" value="C:mitochondrion"/>
    <property type="evidence" value="ECO:0007669"/>
    <property type="project" value="TreeGrafter"/>
</dbReference>
<keyword evidence="11" id="KW-1185">Reference proteome</keyword>
<dbReference type="InterPro" id="IPR051482">
    <property type="entry name" value="Cholesterol_transport"/>
</dbReference>
<dbReference type="GO" id="GO:0140268">
    <property type="term" value="C:endoplasmic reticulum-plasma membrane contact site"/>
    <property type="evidence" value="ECO:0007669"/>
    <property type="project" value="TreeGrafter"/>
</dbReference>
<evidence type="ECO:0000256" key="8">
    <source>
        <dbReference type="SAM" id="MobiDB-lite"/>
    </source>
</evidence>
<feature type="compositionally biased region" description="Gly residues" evidence="8">
    <location>
        <begin position="113"/>
        <end position="124"/>
    </location>
</feature>
<dbReference type="EMBL" id="HG316468">
    <property type="protein sequence ID" value="CDF91896.1"/>
    <property type="molecule type" value="Genomic_DNA"/>
</dbReference>
<dbReference type="SMART" id="SM00568">
    <property type="entry name" value="GRAM"/>
    <property type="match status" value="1"/>
</dbReference>
<keyword evidence="5" id="KW-0472">Membrane</keyword>
<evidence type="ECO:0000256" key="4">
    <source>
        <dbReference type="ARBA" id="ARBA00022989"/>
    </source>
</evidence>
<feature type="compositionally biased region" description="Acidic residues" evidence="8">
    <location>
        <begin position="473"/>
        <end position="485"/>
    </location>
</feature>
<dbReference type="PANTHER" id="PTHR23319:SF4">
    <property type="entry name" value="GRAM DOMAIN CONTAINING 1B, ISOFORM E"/>
    <property type="match status" value="1"/>
</dbReference>
<comment type="subcellular location">
    <subcellularLocation>
        <location evidence="6">Endomembrane system</location>
        <topology evidence="6">Single-pass membrane protein</topology>
    </subcellularLocation>
    <subcellularLocation>
        <location evidence="1">Endoplasmic reticulum membrane</location>
    </subcellularLocation>
</comment>